<proteinExistence type="predicted"/>
<name>A0A6J7SQ63_9ZZZZ</name>
<dbReference type="EMBL" id="CAFBMC010000172">
    <property type="protein sequence ID" value="CAB4914661.1"/>
    <property type="molecule type" value="Genomic_DNA"/>
</dbReference>
<dbReference type="AlphaFoldDB" id="A0A6J7SQ63"/>
<evidence type="ECO:0000313" key="2">
    <source>
        <dbReference type="EMBL" id="CAB5043445.1"/>
    </source>
</evidence>
<sequence length="226" mass="24337">MSQEPAYNCHMSSATRQVGIPSGIFLDPTLMATGLSAAKVYSQPAAELARLTKAGVLFKVARGYYAAVPINKRNTNWRPSLETLSAGVCNAVHGPGNGALWGLSAARIHGALPRAIAIGYVSGPTQHRPIELQSGSGTVEFRKRNMHRLDLQFLDTELGPVLVTSIDQTILDLSAQSFINAQDLRAEAVKMLMGMTSIDRLMALAIRVRGQAAFARVRKLQSDAHS</sequence>
<reference evidence="2" key="1">
    <citation type="submission" date="2020-05" db="EMBL/GenBank/DDBJ databases">
        <authorList>
            <person name="Chiriac C."/>
            <person name="Salcher M."/>
            <person name="Ghai R."/>
            <person name="Kavagutti S V."/>
        </authorList>
    </citation>
    <scope>NUCLEOTIDE SEQUENCE</scope>
</reference>
<dbReference type="EMBL" id="CAFBPZ010000206">
    <property type="protein sequence ID" value="CAB5043445.1"/>
    <property type="molecule type" value="Genomic_DNA"/>
</dbReference>
<accession>A0A6J7SQ63</accession>
<protein>
    <submittedName>
        <fullName evidence="2">Unannotated protein</fullName>
    </submittedName>
</protein>
<evidence type="ECO:0000313" key="1">
    <source>
        <dbReference type="EMBL" id="CAB4914661.1"/>
    </source>
</evidence>
<organism evidence="2">
    <name type="scientific">freshwater metagenome</name>
    <dbReference type="NCBI Taxonomy" id="449393"/>
    <lineage>
        <taxon>unclassified sequences</taxon>
        <taxon>metagenomes</taxon>
        <taxon>ecological metagenomes</taxon>
    </lineage>
</organism>
<gene>
    <name evidence="1" type="ORF">UFOPK3495_01802</name>
    <name evidence="2" type="ORF">UFOPK4237_01796</name>
</gene>